<gene>
    <name evidence="2" type="ORF">HYALB_00004609</name>
</gene>
<evidence type="ECO:0000313" key="2">
    <source>
        <dbReference type="EMBL" id="CAG8983589.1"/>
    </source>
</evidence>
<proteinExistence type="predicted"/>
<dbReference type="AlphaFoldDB" id="A0A9N9M3S0"/>
<dbReference type="OrthoDB" id="10276139at2759"/>
<dbReference type="EMBL" id="CAJVRM010000731">
    <property type="protein sequence ID" value="CAG8983589.1"/>
    <property type="molecule type" value="Genomic_DNA"/>
</dbReference>
<accession>A0A9N9M3S0</accession>
<evidence type="ECO:0000313" key="3">
    <source>
        <dbReference type="Proteomes" id="UP000701801"/>
    </source>
</evidence>
<dbReference type="Proteomes" id="UP000701801">
    <property type="component" value="Unassembled WGS sequence"/>
</dbReference>
<feature type="region of interest" description="Disordered" evidence="1">
    <location>
        <begin position="16"/>
        <end position="41"/>
    </location>
</feature>
<reference evidence="2" key="1">
    <citation type="submission" date="2021-07" db="EMBL/GenBank/DDBJ databases">
        <authorList>
            <person name="Durling M."/>
        </authorList>
    </citation>
    <scope>NUCLEOTIDE SEQUENCE</scope>
</reference>
<keyword evidence="3" id="KW-1185">Reference proteome</keyword>
<organism evidence="2 3">
    <name type="scientific">Hymenoscyphus albidus</name>
    <dbReference type="NCBI Taxonomy" id="595503"/>
    <lineage>
        <taxon>Eukaryota</taxon>
        <taxon>Fungi</taxon>
        <taxon>Dikarya</taxon>
        <taxon>Ascomycota</taxon>
        <taxon>Pezizomycotina</taxon>
        <taxon>Leotiomycetes</taxon>
        <taxon>Helotiales</taxon>
        <taxon>Helotiaceae</taxon>
        <taxon>Hymenoscyphus</taxon>
    </lineage>
</organism>
<sequence>MASQDQAHDFEGLFTEEEYVNTPPQPQTANISVGRRPGPQPSATVDLNCALRTIMEAEKRRTIHILNRNPGDLIKEPTSTDPAMEMAYIAQLGIMNADDLQLEGDISHYLKERSEIGTNLQPQVLVFPDGSPARYTCRPHGLDVHMLAPEVFKAFKDQHDERSRNLESEYETRLGHLNVARKNLNMPLLARKDLTHPINSWFAAASADSRAQLLSDYLELLRDAQISFITYIVCPNCQRHHFDLKTLQQWEMLKNAWTVSTTDVGDGFEGAEIFANSITVDNCKRKLLRLAGRHISAVDGTRCRRAQAGRGYYLL</sequence>
<evidence type="ECO:0000256" key="1">
    <source>
        <dbReference type="SAM" id="MobiDB-lite"/>
    </source>
</evidence>
<name>A0A9N9M3S0_9HELO</name>
<comment type="caution">
    <text evidence="2">The sequence shown here is derived from an EMBL/GenBank/DDBJ whole genome shotgun (WGS) entry which is preliminary data.</text>
</comment>
<protein>
    <submittedName>
        <fullName evidence="2">Uncharacterized protein</fullName>
    </submittedName>
</protein>